<protein>
    <submittedName>
        <fullName evidence="1">8692_t:CDS:1</fullName>
    </submittedName>
</protein>
<evidence type="ECO:0000313" key="1">
    <source>
        <dbReference type="EMBL" id="CAG8551702.1"/>
    </source>
</evidence>
<comment type="caution">
    <text evidence="1">The sequence shown here is derived from an EMBL/GenBank/DDBJ whole genome shotgun (WGS) entry which is preliminary data.</text>
</comment>
<accession>A0A9N9B364</accession>
<dbReference type="EMBL" id="CAJVPY010002197">
    <property type="protein sequence ID" value="CAG8551702.1"/>
    <property type="molecule type" value="Genomic_DNA"/>
</dbReference>
<dbReference type="AlphaFoldDB" id="A0A9N9B364"/>
<sequence length="43" mass="5027">MYMPNKQKIQDTNFIWLAIFARTSLVKQKESHSVFKSTAYTSS</sequence>
<evidence type="ECO:0000313" key="2">
    <source>
        <dbReference type="Proteomes" id="UP000789405"/>
    </source>
</evidence>
<reference evidence="1" key="1">
    <citation type="submission" date="2021-06" db="EMBL/GenBank/DDBJ databases">
        <authorList>
            <person name="Kallberg Y."/>
            <person name="Tangrot J."/>
            <person name="Rosling A."/>
        </authorList>
    </citation>
    <scope>NUCLEOTIDE SEQUENCE</scope>
    <source>
        <strain evidence="1">MA453B</strain>
    </source>
</reference>
<name>A0A9N9B364_9GLOM</name>
<dbReference type="Proteomes" id="UP000789405">
    <property type="component" value="Unassembled WGS sequence"/>
</dbReference>
<gene>
    <name evidence="1" type="ORF">DERYTH_LOCUS5296</name>
</gene>
<organism evidence="1 2">
    <name type="scientific">Dentiscutata erythropus</name>
    <dbReference type="NCBI Taxonomy" id="1348616"/>
    <lineage>
        <taxon>Eukaryota</taxon>
        <taxon>Fungi</taxon>
        <taxon>Fungi incertae sedis</taxon>
        <taxon>Mucoromycota</taxon>
        <taxon>Glomeromycotina</taxon>
        <taxon>Glomeromycetes</taxon>
        <taxon>Diversisporales</taxon>
        <taxon>Gigasporaceae</taxon>
        <taxon>Dentiscutata</taxon>
    </lineage>
</organism>
<proteinExistence type="predicted"/>
<keyword evidence="2" id="KW-1185">Reference proteome</keyword>